<dbReference type="InterPro" id="IPR011650">
    <property type="entry name" value="Peptidase_M20_dimer"/>
</dbReference>
<dbReference type="Gene3D" id="2.130.10.10">
    <property type="entry name" value="YVTN repeat-like/Quinoprotein amine dehydrogenase"/>
    <property type="match status" value="2"/>
</dbReference>
<evidence type="ECO:0000256" key="7">
    <source>
        <dbReference type="PROSITE-ProRule" id="PRU00221"/>
    </source>
</evidence>
<dbReference type="GO" id="GO:0006508">
    <property type="term" value="P:proteolysis"/>
    <property type="evidence" value="ECO:0007669"/>
    <property type="project" value="UniProtKB-KW"/>
</dbReference>
<dbReference type="PIRSF" id="PIRSF037237">
    <property type="entry name" value="Peptidase_WD_repeats_DUG2"/>
    <property type="match status" value="1"/>
</dbReference>
<keyword evidence="2 7" id="KW-0853">WD repeat</keyword>
<dbReference type="Pfam" id="PF07687">
    <property type="entry name" value="M20_dimer"/>
    <property type="match status" value="1"/>
</dbReference>
<dbReference type="PROSITE" id="PS50082">
    <property type="entry name" value="WD_REPEATS_2"/>
    <property type="match status" value="1"/>
</dbReference>
<name>G4TCE5_SERID</name>
<comment type="similarity">
    <text evidence="1">Belongs to the peptidase M20A family.</text>
</comment>
<feature type="repeat" description="WD" evidence="7">
    <location>
        <begin position="81"/>
        <end position="122"/>
    </location>
</feature>
<evidence type="ECO:0000259" key="8">
    <source>
        <dbReference type="Pfam" id="PF07687"/>
    </source>
</evidence>
<dbReference type="InterPro" id="IPR036322">
    <property type="entry name" value="WD40_repeat_dom_sf"/>
</dbReference>
<dbReference type="PANTHER" id="PTHR43270:SF8">
    <property type="entry name" value="DI- AND TRIPEPTIDASE DUG2-RELATED"/>
    <property type="match status" value="1"/>
</dbReference>
<evidence type="ECO:0000313" key="9">
    <source>
        <dbReference type="EMBL" id="CCA68999.1"/>
    </source>
</evidence>
<keyword evidence="5" id="KW-0677">Repeat</keyword>
<dbReference type="PANTHER" id="PTHR43270">
    <property type="entry name" value="BETA-ALA-HIS DIPEPTIDASE"/>
    <property type="match status" value="1"/>
</dbReference>
<dbReference type="GO" id="GO:0006751">
    <property type="term" value="P:glutathione catabolic process"/>
    <property type="evidence" value="ECO:0007669"/>
    <property type="project" value="InterPro"/>
</dbReference>
<sequence length="887" mass="98161">MYETSPESSPKMEPSDIAQHETYDIDVETSIFSNPELLHTLHYKEASVLSIAADASYIYSGSQAKDIFVWDRRNFQLKATLSGHTESVLALETSEERGWLFSASGDSTVRIWSTTKLSPLYIIFPHLDTDSGDIYSLTYSPTLSRIYFGCQDTSIQWFDLSPITSPSHDGLKVSTSLTDRPPTPLTPGKRFHKFFDSVPQSMRSIISHRRQTSGDSLPSQPGESIPELRVPQENVIPSAHYGYVYSMALSPSHLFSGDTAHHSHIHGSEVYLLTGSGDETVKMWLATKEGLEEKYTFSGAEGAVLSLVVRNGTLYAGCQDGNVKVYDLETKTLLRTLLVDSSNHASAPTSISNNETSHKSTDVLSLSMVGGDLYACLGNGWCQRWNSNFQTTAHWKSHDRIALSCVITCLSDVDTNPARALFVTGGADAHIKLWPIDVPQKSGHTRAVEGELKAQHDLQVALAEFVGIPSIVNVESHRESCRQAALWLKLLLSQLGAEATLLSTEPGINPPVLATFRGNEECKSRPRLLFYGHYDVIPARKTGWDSDPFTLSGRNGYLYGRGVSDNKGPILAVAFAISELRRKVALDLDIVMLVEGEEEAGSRGFEDTVRKHKDQIGHVDAILISNSYWIGEDIPCITYGLRGVIHANVEISNSHPDLHSGVEGGGVVEPMFDLVNILNSISQGSRILIPNFYDNVRQQSDDERSLYKHLEEVTGQSAQYLAAKWREPSLSIHSVKTSGPGNRTVIPSSVATQLSVRIVPDQDLSQIAENLKEHIEDSFKKLNSPNNLKVSIDKAADWWLGNLDGRWFQELEHAIEEEWGKKPLRIREGGSIPSVPFLEKTFGCPALHFPLGQSSDQAHLANERLSVNNLLKGKAVLERFFRNVAQW</sequence>
<evidence type="ECO:0000256" key="3">
    <source>
        <dbReference type="ARBA" id="ARBA00022670"/>
    </source>
</evidence>
<dbReference type="Gene3D" id="3.30.70.360">
    <property type="match status" value="1"/>
</dbReference>
<evidence type="ECO:0000256" key="6">
    <source>
        <dbReference type="ARBA" id="ARBA00022801"/>
    </source>
</evidence>
<dbReference type="GO" id="GO:0046872">
    <property type="term" value="F:metal ion binding"/>
    <property type="evidence" value="ECO:0007669"/>
    <property type="project" value="UniProtKB-KW"/>
</dbReference>
<dbReference type="STRING" id="1109443.G4TCE5"/>
<dbReference type="InParanoid" id="G4TCE5"/>
<dbReference type="EMBL" id="CAFZ01000044">
    <property type="protein sequence ID" value="CCA68999.1"/>
    <property type="molecule type" value="Genomic_DNA"/>
</dbReference>
<dbReference type="eggNOG" id="KOG2276">
    <property type="taxonomic scope" value="Eukaryota"/>
</dbReference>
<dbReference type="OMA" id="HATVCVD"/>
<protein>
    <recommendedName>
        <fullName evidence="8">Peptidase M20 dimerisation domain-containing protein</fullName>
    </recommendedName>
</protein>
<comment type="caution">
    <text evidence="9">The sequence shown here is derived from an EMBL/GenBank/DDBJ whole genome shotgun (WGS) entry which is preliminary data.</text>
</comment>
<dbReference type="SUPFAM" id="SSF50978">
    <property type="entry name" value="WD40 repeat-like"/>
    <property type="match status" value="1"/>
</dbReference>
<dbReference type="Pfam" id="PF00400">
    <property type="entry name" value="WD40"/>
    <property type="match status" value="3"/>
</dbReference>
<dbReference type="InterPro" id="IPR002933">
    <property type="entry name" value="Peptidase_M20"/>
</dbReference>
<accession>G4TCE5</accession>
<evidence type="ECO:0000256" key="2">
    <source>
        <dbReference type="ARBA" id="ARBA00022574"/>
    </source>
</evidence>
<dbReference type="AlphaFoldDB" id="G4TCE5"/>
<dbReference type="InterPro" id="IPR015943">
    <property type="entry name" value="WD40/YVTN_repeat-like_dom_sf"/>
</dbReference>
<dbReference type="InterPro" id="IPR020472">
    <property type="entry name" value="WD40_PAC1"/>
</dbReference>
<dbReference type="OrthoDB" id="7832001at2759"/>
<dbReference type="InterPro" id="IPR001680">
    <property type="entry name" value="WD40_rpt"/>
</dbReference>
<reference evidence="9 10" key="1">
    <citation type="journal article" date="2011" name="PLoS Pathog.">
        <title>Endophytic Life Strategies Decoded by Genome and Transcriptome Analyses of the Mutualistic Root Symbiont Piriformospora indica.</title>
        <authorList>
            <person name="Zuccaro A."/>
            <person name="Lahrmann U."/>
            <person name="Guldener U."/>
            <person name="Langen G."/>
            <person name="Pfiffi S."/>
            <person name="Biedenkopf D."/>
            <person name="Wong P."/>
            <person name="Samans B."/>
            <person name="Grimm C."/>
            <person name="Basiewicz M."/>
            <person name="Murat C."/>
            <person name="Martin F."/>
            <person name="Kogel K.H."/>
        </authorList>
    </citation>
    <scope>NUCLEOTIDE SEQUENCE [LARGE SCALE GENOMIC DNA]</scope>
    <source>
        <strain evidence="9 10">DSM 11827</strain>
    </source>
</reference>
<keyword evidence="4" id="KW-0479">Metal-binding</keyword>
<organism evidence="9 10">
    <name type="scientific">Serendipita indica (strain DSM 11827)</name>
    <name type="common">Root endophyte fungus</name>
    <name type="synonym">Piriformospora indica</name>
    <dbReference type="NCBI Taxonomy" id="1109443"/>
    <lineage>
        <taxon>Eukaryota</taxon>
        <taxon>Fungi</taxon>
        <taxon>Dikarya</taxon>
        <taxon>Basidiomycota</taxon>
        <taxon>Agaricomycotina</taxon>
        <taxon>Agaricomycetes</taxon>
        <taxon>Sebacinales</taxon>
        <taxon>Serendipitaceae</taxon>
        <taxon>Serendipita</taxon>
    </lineage>
</organism>
<evidence type="ECO:0000256" key="1">
    <source>
        <dbReference type="ARBA" id="ARBA00006247"/>
    </source>
</evidence>
<keyword evidence="10" id="KW-1185">Reference proteome</keyword>
<dbReference type="InterPro" id="IPR051458">
    <property type="entry name" value="Cyt/Met_Dipeptidase"/>
</dbReference>
<dbReference type="SUPFAM" id="SSF53187">
    <property type="entry name" value="Zn-dependent exopeptidases"/>
    <property type="match status" value="1"/>
</dbReference>
<dbReference type="GO" id="GO:0008233">
    <property type="term" value="F:peptidase activity"/>
    <property type="evidence" value="ECO:0007669"/>
    <property type="project" value="UniProtKB-KW"/>
</dbReference>
<dbReference type="PRINTS" id="PR00320">
    <property type="entry name" value="GPROTEINBRPT"/>
</dbReference>
<evidence type="ECO:0000256" key="4">
    <source>
        <dbReference type="ARBA" id="ARBA00022723"/>
    </source>
</evidence>
<dbReference type="SMART" id="SM00320">
    <property type="entry name" value="WD40"/>
    <property type="match status" value="6"/>
</dbReference>
<keyword evidence="3" id="KW-0645">Protease</keyword>
<evidence type="ECO:0000256" key="5">
    <source>
        <dbReference type="ARBA" id="ARBA00022737"/>
    </source>
</evidence>
<proteinExistence type="inferred from homology"/>
<evidence type="ECO:0000313" key="10">
    <source>
        <dbReference type="Proteomes" id="UP000007148"/>
    </source>
</evidence>
<dbReference type="InterPro" id="IPR017149">
    <property type="entry name" value="GSH_degradosome_Dug2"/>
</dbReference>
<feature type="domain" description="Peptidase M20 dimerisation" evidence="8">
    <location>
        <begin position="639"/>
        <end position="780"/>
    </location>
</feature>
<dbReference type="Pfam" id="PF01546">
    <property type="entry name" value="Peptidase_M20"/>
    <property type="match status" value="1"/>
</dbReference>
<dbReference type="PROSITE" id="PS50294">
    <property type="entry name" value="WD_REPEATS_REGION"/>
    <property type="match status" value="1"/>
</dbReference>
<dbReference type="Proteomes" id="UP000007148">
    <property type="component" value="Unassembled WGS sequence"/>
</dbReference>
<dbReference type="HOGENOM" id="CLU_008535_1_0_1"/>
<gene>
    <name evidence="9" type="ORF">PIIN_02859</name>
</gene>
<dbReference type="Gene3D" id="3.40.630.10">
    <property type="entry name" value="Zn peptidases"/>
    <property type="match status" value="1"/>
</dbReference>
<keyword evidence="6" id="KW-0378">Hydrolase</keyword>